<dbReference type="InterPro" id="IPR003593">
    <property type="entry name" value="AAA+_ATPase"/>
</dbReference>
<dbReference type="InterPro" id="IPR055414">
    <property type="entry name" value="LRR_R13L4/SHOC2-like"/>
</dbReference>
<dbReference type="InterPro" id="IPR001611">
    <property type="entry name" value="Leu-rich_rpt"/>
</dbReference>
<dbReference type="SMART" id="SM00382">
    <property type="entry name" value="AAA"/>
    <property type="match status" value="1"/>
</dbReference>
<evidence type="ECO:0000256" key="4">
    <source>
        <dbReference type="ARBA" id="ARBA00022840"/>
    </source>
</evidence>
<dbReference type="Gene3D" id="1.10.8.430">
    <property type="entry name" value="Helical domain of apoptotic protease-activating factors"/>
    <property type="match status" value="1"/>
</dbReference>
<dbReference type="Gene3D" id="3.80.10.10">
    <property type="entry name" value="Ribonuclease Inhibitor"/>
    <property type="match status" value="2"/>
</dbReference>
<dbReference type="PROSITE" id="PS51450">
    <property type="entry name" value="LRR"/>
    <property type="match status" value="1"/>
</dbReference>
<dbReference type="Gene3D" id="1.10.10.10">
    <property type="entry name" value="Winged helix-like DNA-binding domain superfamily/Winged helix DNA-binding domain"/>
    <property type="match status" value="1"/>
</dbReference>
<dbReference type="InterPro" id="IPR027417">
    <property type="entry name" value="P-loop_NTPase"/>
</dbReference>
<keyword evidence="2" id="KW-0677">Repeat</keyword>
<dbReference type="Pfam" id="PF23598">
    <property type="entry name" value="LRR_14"/>
    <property type="match status" value="1"/>
</dbReference>
<feature type="domain" description="AAA+ ATPase" evidence="5">
    <location>
        <begin position="173"/>
        <end position="328"/>
    </location>
</feature>
<evidence type="ECO:0000256" key="2">
    <source>
        <dbReference type="ARBA" id="ARBA00022737"/>
    </source>
</evidence>
<proteinExistence type="inferred from homology"/>
<dbReference type="Proteomes" id="UP001151287">
    <property type="component" value="Unassembled WGS sequence"/>
</dbReference>
<reference evidence="6" key="1">
    <citation type="journal article" date="2022" name="Cell">
        <title>Repeat-based holocentromeres influence genome architecture and karyotype evolution.</title>
        <authorList>
            <person name="Hofstatter P.G."/>
            <person name="Thangavel G."/>
            <person name="Lux T."/>
            <person name="Neumann P."/>
            <person name="Vondrak T."/>
            <person name="Novak P."/>
            <person name="Zhang M."/>
            <person name="Costa L."/>
            <person name="Castellani M."/>
            <person name="Scott A."/>
            <person name="Toegelov H."/>
            <person name="Fuchs J."/>
            <person name="Mata-Sucre Y."/>
            <person name="Dias Y."/>
            <person name="Vanzela A.L.L."/>
            <person name="Huettel B."/>
            <person name="Almeida C.C.S."/>
            <person name="Simkova H."/>
            <person name="Souza G."/>
            <person name="Pedrosa-Harand A."/>
            <person name="Macas J."/>
            <person name="Mayer K.F.X."/>
            <person name="Houben A."/>
            <person name="Marques A."/>
        </authorList>
    </citation>
    <scope>NUCLEOTIDE SEQUENCE</scope>
    <source>
        <strain evidence="6">RhyBre1mFocal</strain>
    </source>
</reference>
<dbReference type="CDD" id="cd00267">
    <property type="entry name" value="ABC_ATPase"/>
    <property type="match status" value="1"/>
</dbReference>
<accession>A0A9Q0CXJ7</accession>
<name>A0A9Q0CXJ7_9POAL</name>
<dbReference type="InterPro" id="IPR036388">
    <property type="entry name" value="WH-like_DNA-bd_sf"/>
</dbReference>
<comment type="caution">
    <text evidence="6">The sequence shown here is derived from an EMBL/GenBank/DDBJ whole genome shotgun (WGS) entry which is preliminary data.</text>
</comment>
<dbReference type="InterPro" id="IPR002182">
    <property type="entry name" value="NB-ARC"/>
</dbReference>
<dbReference type="GO" id="GO:0005524">
    <property type="term" value="F:ATP binding"/>
    <property type="evidence" value="ECO:0007669"/>
    <property type="project" value="UniProtKB-KW"/>
</dbReference>
<organism evidence="6 7">
    <name type="scientific">Rhynchospora breviuscula</name>
    <dbReference type="NCBI Taxonomy" id="2022672"/>
    <lineage>
        <taxon>Eukaryota</taxon>
        <taxon>Viridiplantae</taxon>
        <taxon>Streptophyta</taxon>
        <taxon>Embryophyta</taxon>
        <taxon>Tracheophyta</taxon>
        <taxon>Spermatophyta</taxon>
        <taxon>Magnoliopsida</taxon>
        <taxon>Liliopsida</taxon>
        <taxon>Poales</taxon>
        <taxon>Cyperaceae</taxon>
        <taxon>Cyperoideae</taxon>
        <taxon>Rhynchosporeae</taxon>
        <taxon>Rhynchospora</taxon>
    </lineage>
</organism>
<dbReference type="Gene3D" id="3.40.50.300">
    <property type="entry name" value="P-loop containing nucleotide triphosphate hydrolases"/>
    <property type="match status" value="1"/>
</dbReference>
<keyword evidence="3" id="KW-0611">Plant defense</keyword>
<evidence type="ECO:0000259" key="5">
    <source>
        <dbReference type="SMART" id="SM00382"/>
    </source>
</evidence>
<dbReference type="GO" id="GO:0043531">
    <property type="term" value="F:ADP binding"/>
    <property type="evidence" value="ECO:0007669"/>
    <property type="project" value="InterPro"/>
</dbReference>
<evidence type="ECO:0000313" key="7">
    <source>
        <dbReference type="Proteomes" id="UP001151287"/>
    </source>
</evidence>
<evidence type="ECO:0000256" key="1">
    <source>
        <dbReference type="ARBA" id="ARBA00008894"/>
    </source>
</evidence>
<dbReference type="FunFam" id="3.40.50.300:FF:001091">
    <property type="entry name" value="Probable disease resistance protein At1g61300"/>
    <property type="match status" value="1"/>
</dbReference>
<dbReference type="Pfam" id="PF00931">
    <property type="entry name" value="NB-ARC"/>
    <property type="match status" value="1"/>
</dbReference>
<keyword evidence="4" id="KW-0067">ATP-binding</keyword>
<keyword evidence="4" id="KW-0547">Nucleotide-binding</keyword>
<dbReference type="EMBL" id="JAMQYH010000001">
    <property type="protein sequence ID" value="KAJ1701995.1"/>
    <property type="molecule type" value="Genomic_DNA"/>
</dbReference>
<keyword evidence="7" id="KW-1185">Reference proteome</keyword>
<gene>
    <name evidence="6" type="ORF">LUZ63_001774</name>
</gene>
<comment type="similarity">
    <text evidence="1">Belongs to the disease resistance NB-LRR family.</text>
</comment>
<protein>
    <recommendedName>
        <fullName evidence="5">AAA+ ATPase domain-containing protein</fullName>
    </recommendedName>
</protein>
<dbReference type="PRINTS" id="PR00364">
    <property type="entry name" value="DISEASERSIST"/>
</dbReference>
<evidence type="ECO:0000256" key="3">
    <source>
        <dbReference type="ARBA" id="ARBA00022821"/>
    </source>
</evidence>
<dbReference type="OrthoDB" id="664960at2759"/>
<dbReference type="SUPFAM" id="SSF52058">
    <property type="entry name" value="L domain-like"/>
    <property type="match status" value="1"/>
</dbReference>
<dbReference type="PANTHER" id="PTHR33463:SF204">
    <property type="entry name" value="NB-ARC DOMAIN-CONTAINING PROTEIN"/>
    <property type="match status" value="1"/>
</dbReference>
<dbReference type="InterPro" id="IPR058922">
    <property type="entry name" value="WHD_DRP"/>
</dbReference>
<dbReference type="PANTHER" id="PTHR33463">
    <property type="entry name" value="NB-ARC DOMAIN-CONTAINING PROTEIN-RELATED"/>
    <property type="match status" value="1"/>
</dbReference>
<dbReference type="InterPro" id="IPR032675">
    <property type="entry name" value="LRR_dom_sf"/>
</dbReference>
<dbReference type="Pfam" id="PF23559">
    <property type="entry name" value="WHD_DRP"/>
    <property type="match status" value="1"/>
</dbReference>
<dbReference type="InterPro" id="IPR042197">
    <property type="entry name" value="Apaf_helical"/>
</dbReference>
<evidence type="ECO:0000313" key="6">
    <source>
        <dbReference type="EMBL" id="KAJ1701995.1"/>
    </source>
</evidence>
<dbReference type="AlphaFoldDB" id="A0A9Q0CXJ7"/>
<dbReference type="InterPro" id="IPR050905">
    <property type="entry name" value="Plant_NBS-LRR"/>
</dbReference>
<dbReference type="SUPFAM" id="SSF52540">
    <property type="entry name" value="P-loop containing nucleoside triphosphate hydrolases"/>
    <property type="match status" value="1"/>
</dbReference>
<dbReference type="GO" id="GO:0006952">
    <property type="term" value="P:defense response"/>
    <property type="evidence" value="ECO:0007669"/>
    <property type="project" value="UniProtKB-KW"/>
</dbReference>
<sequence>MSGLEGAVAPACQCINSTALPAVIAWEASAFFCIEENWRSLEEAIRRLRGAFKSVTIKVTEGTNKLKECDPKVEDWLKEVNEVLQLALGEKYKELKRCNFICSCTPDLYHRYLLGRQIIKELEQIDKLLEEEQKFNEFYYTPQPKPVEEKPQPKPIGLEPILRKLHEYFNDENMSIIGVWGQGGAGKTTLLNAFNNDLRSHKGRFHVVITIDIPNSDTLDVVGIQRMITERLGLPWGDTDEATRARSLIRALSRKKFVILLDDVQKEFQLENVGIPFPENGSKIILASRDQHVCNHMGASKSLICMETLGEAPSMALFKNNLGIDALHAISLNANIQKYAEKIVRMCEGLPLALTVIGKSVAGLSSPIDWREAMEAMSMDIGDIYGVRNMFIKLKYSYERLDMPEKQCFLYCTLFPAYSSMKKQQLVDCWMAEGLVPPEKPFKGNRIINRLLSVCLLQSTNSDLKVRLHNVIREFGLWLAHEQENFLVKSGEGLENAPKIDCTKCPKRISLMSNNITGLSFSGNCNKLETLLLQNNPNFNTLGPYFIRFMTHLRVLDLSNTAIEEFPELSESGTPLPLQYLSLSKTPIRRLDKSFSLLKELRHLDLSATEHLVSTSDSCSKLLKLRVLNLFRSHYGIHDELDLNIDSLKELWFLGIAIHAEDVLKKLKKTNPLARFTNQLSLKHCEDMKTIRVADFNHMEHLEELYIESCDSLSALVVDKTKVSRLKMLTLWELPGLQSILVRELPHHFQELRELTIHGCHRLDNISWVANLESLAKLVLSNCNGIKQVVTKEWQGISNGATLNKKINGGEIQEHYKGESSKGLVNKNSQGYEHEGNTKQFPKLHSIILTRLMNLESICKAKLFPCLESIRVQSCPKLRRLPIVCEDNIPKLRQVCGTLDWWNGLEWDGEGIKEHLNDLFIPYVNGY</sequence>